<feature type="non-terminal residue" evidence="1">
    <location>
        <position position="92"/>
    </location>
</feature>
<evidence type="ECO:0000313" key="1">
    <source>
        <dbReference type="EMBL" id="KKK92415.1"/>
    </source>
</evidence>
<comment type="caution">
    <text evidence="1">The sequence shown here is derived from an EMBL/GenBank/DDBJ whole genome shotgun (WGS) entry which is preliminary data.</text>
</comment>
<gene>
    <name evidence="1" type="ORF">LCGC14_2703180</name>
</gene>
<sequence>MALPRLSGCQVVQGTVRAVFIEPVAKVIEPALDSPLRQACQHQTPPEAKGPERPLDLAVQVTNLLDWYNLITGHGIGLDDFLAIGERGFTLK</sequence>
<accession>A0A0F9A2S4</accession>
<dbReference type="EMBL" id="LAZR01048221">
    <property type="protein sequence ID" value="KKK92415.1"/>
    <property type="molecule type" value="Genomic_DNA"/>
</dbReference>
<reference evidence="1" key="1">
    <citation type="journal article" date="2015" name="Nature">
        <title>Complex archaea that bridge the gap between prokaryotes and eukaryotes.</title>
        <authorList>
            <person name="Spang A."/>
            <person name="Saw J.H."/>
            <person name="Jorgensen S.L."/>
            <person name="Zaremba-Niedzwiedzka K."/>
            <person name="Martijn J."/>
            <person name="Lind A.E."/>
            <person name="van Eijk R."/>
            <person name="Schleper C."/>
            <person name="Guy L."/>
            <person name="Ettema T.J."/>
        </authorList>
    </citation>
    <scope>NUCLEOTIDE SEQUENCE</scope>
</reference>
<name>A0A0F9A2S4_9ZZZZ</name>
<organism evidence="1">
    <name type="scientific">marine sediment metagenome</name>
    <dbReference type="NCBI Taxonomy" id="412755"/>
    <lineage>
        <taxon>unclassified sequences</taxon>
        <taxon>metagenomes</taxon>
        <taxon>ecological metagenomes</taxon>
    </lineage>
</organism>
<protein>
    <submittedName>
        <fullName evidence="1">Uncharacterized protein</fullName>
    </submittedName>
</protein>
<dbReference type="AlphaFoldDB" id="A0A0F9A2S4"/>
<proteinExistence type="predicted"/>